<proteinExistence type="predicted"/>
<protein>
    <submittedName>
        <fullName evidence="2">Putative inactive poly (ADP-ribose) polymerase SRO2-like</fullName>
    </submittedName>
</protein>
<dbReference type="PANTHER" id="PTHR32263:SF19">
    <property type="entry name" value="OS03G0230300 PROTEIN"/>
    <property type="match status" value="1"/>
</dbReference>
<evidence type="ECO:0000259" key="1">
    <source>
        <dbReference type="PROSITE" id="PS51059"/>
    </source>
</evidence>
<name>A0A392P9X9_9FABA</name>
<comment type="caution">
    <text evidence="2">The sequence shown here is derived from an EMBL/GenBank/DDBJ whole genome shotgun (WGS) entry which is preliminary data.</text>
</comment>
<organism evidence="2 3">
    <name type="scientific">Trifolium medium</name>
    <dbReference type="NCBI Taxonomy" id="97028"/>
    <lineage>
        <taxon>Eukaryota</taxon>
        <taxon>Viridiplantae</taxon>
        <taxon>Streptophyta</taxon>
        <taxon>Embryophyta</taxon>
        <taxon>Tracheophyta</taxon>
        <taxon>Spermatophyta</taxon>
        <taxon>Magnoliopsida</taxon>
        <taxon>eudicotyledons</taxon>
        <taxon>Gunneridae</taxon>
        <taxon>Pentapetalae</taxon>
        <taxon>rosids</taxon>
        <taxon>fabids</taxon>
        <taxon>Fabales</taxon>
        <taxon>Fabaceae</taxon>
        <taxon>Papilionoideae</taxon>
        <taxon>50 kb inversion clade</taxon>
        <taxon>NPAAA clade</taxon>
        <taxon>Hologalegina</taxon>
        <taxon>IRL clade</taxon>
        <taxon>Trifolieae</taxon>
        <taxon>Trifolium</taxon>
    </lineage>
</organism>
<feature type="domain" description="PARP catalytic" evidence="1">
    <location>
        <begin position="1"/>
        <end position="94"/>
    </location>
</feature>
<dbReference type="SUPFAM" id="SSF56399">
    <property type="entry name" value="ADP-ribosylation"/>
    <property type="match status" value="1"/>
</dbReference>
<reference evidence="2 3" key="1">
    <citation type="journal article" date="2018" name="Front. Plant Sci.">
        <title>Red Clover (Trifolium pratense) and Zigzag Clover (T. medium) - A Picture of Genomic Similarities and Differences.</title>
        <authorList>
            <person name="Dluhosova J."/>
            <person name="Istvanek J."/>
            <person name="Nedelnik J."/>
            <person name="Repkova J."/>
        </authorList>
    </citation>
    <scope>NUCLEOTIDE SEQUENCE [LARGE SCALE GENOMIC DNA]</scope>
    <source>
        <strain evidence="3">cv. 10/8</strain>
        <tissue evidence="2">Leaf</tissue>
    </source>
</reference>
<sequence>MQYQVDKDEEKHLILCRVVLGSMEKVYLECHQTNPSNEGYDTASDDPNNPKWYVVWADDINKRILPVCVVTCKTSAIEPPVKLKISPCELTYASRVYLEIKKRIPIALIPALEDIYGTFKYVREIIDMFPCNPLWHVLEGPFEFELRYVQETCACTYW</sequence>
<dbReference type="InterPro" id="IPR012317">
    <property type="entry name" value="Poly(ADP-ribose)pol_cat_dom"/>
</dbReference>
<dbReference type="EMBL" id="LXQA010066393">
    <property type="protein sequence ID" value="MCI07715.1"/>
    <property type="molecule type" value="Genomic_DNA"/>
</dbReference>
<dbReference type="AlphaFoldDB" id="A0A392P9X9"/>
<keyword evidence="3" id="KW-1185">Reference proteome</keyword>
<evidence type="ECO:0000313" key="3">
    <source>
        <dbReference type="Proteomes" id="UP000265520"/>
    </source>
</evidence>
<evidence type="ECO:0000313" key="2">
    <source>
        <dbReference type="EMBL" id="MCI07715.1"/>
    </source>
</evidence>
<dbReference type="PROSITE" id="PS51059">
    <property type="entry name" value="PARP_CATALYTIC"/>
    <property type="match status" value="1"/>
</dbReference>
<dbReference type="PANTHER" id="PTHR32263">
    <property type="entry name" value="INACTIVE POLY [ADP-RIBOSE] POLYMERASE SRO4-RELATED"/>
    <property type="match status" value="1"/>
</dbReference>
<dbReference type="Proteomes" id="UP000265520">
    <property type="component" value="Unassembled WGS sequence"/>
</dbReference>
<dbReference type="Gene3D" id="3.90.228.10">
    <property type="match status" value="1"/>
</dbReference>
<dbReference type="GO" id="GO:0003950">
    <property type="term" value="F:NAD+ poly-ADP-ribosyltransferase activity"/>
    <property type="evidence" value="ECO:0007669"/>
    <property type="project" value="InterPro"/>
</dbReference>
<accession>A0A392P9X9</accession>
<dbReference type="InterPro" id="IPR044964">
    <property type="entry name" value="RCD1/SRO1-5"/>
</dbReference>